<gene>
    <name evidence="2" type="ORF">NSP04_02990</name>
</gene>
<comment type="caution">
    <text evidence="2">The sequence shown here is derived from an EMBL/GenBank/DDBJ whole genome shotgun (WGS) entry which is preliminary data.</text>
</comment>
<dbReference type="Pfam" id="PF10011">
    <property type="entry name" value="DUF2254"/>
    <property type="match status" value="1"/>
</dbReference>
<organism evidence="2 3">
    <name type="scientific">Limnobacter parvus</name>
    <dbReference type="NCBI Taxonomy" id="2939690"/>
    <lineage>
        <taxon>Bacteria</taxon>
        <taxon>Pseudomonadati</taxon>
        <taxon>Pseudomonadota</taxon>
        <taxon>Betaproteobacteria</taxon>
        <taxon>Burkholderiales</taxon>
        <taxon>Burkholderiaceae</taxon>
        <taxon>Limnobacter</taxon>
    </lineage>
</organism>
<evidence type="ECO:0000256" key="1">
    <source>
        <dbReference type="SAM" id="Phobius"/>
    </source>
</evidence>
<feature type="transmembrane region" description="Helical" evidence="1">
    <location>
        <begin position="104"/>
        <end position="122"/>
    </location>
</feature>
<evidence type="ECO:0000313" key="3">
    <source>
        <dbReference type="Proteomes" id="UP001165267"/>
    </source>
</evidence>
<keyword evidence="3" id="KW-1185">Reference proteome</keyword>
<dbReference type="InterPro" id="IPR018723">
    <property type="entry name" value="DUF2254_membrane"/>
</dbReference>
<dbReference type="EMBL" id="JANKHG010000014">
    <property type="protein sequence ID" value="MCR2745609.1"/>
    <property type="molecule type" value="Genomic_DNA"/>
</dbReference>
<sequence>MNENWLFHWNRIREKLWVKPLLMCLLSIAAAFLATVADQPGIREWMPKVSKESVETLLELVASTMLVIAMFSVGSMVAAYASASSSATPRSFPLVLADDTSQNALSTFIGVFIFSVVALIALKNDFYEQAGVFALFTLTILVFAIVILAFIRWVDSIARLGRLGNTIDKVEKATASAFEQRLHMPYLGGQMALSSTPQGVSIFRESIAYLQRVDMVRLQLLAEKFDLKVHVQSVPGTFCTPNRAIATVEYLNKAEKLGDEGLQALGNCFVLADNRTFDQDPRFGLVVLCEIASRALSPAVNDPGTAIDVIGTLVRLFHQWADGKQRKMPEVQYDRIYVPGLVEQDLFDDAFTGIARDGAGAIEVAVRLQKAFESLSAIGFKPLAKAARVHSQLALARSELAMALPQDIDAVRSAAKF</sequence>
<evidence type="ECO:0000313" key="2">
    <source>
        <dbReference type="EMBL" id="MCR2745609.1"/>
    </source>
</evidence>
<keyword evidence="1" id="KW-1133">Transmembrane helix</keyword>
<accession>A0ABT1XHR5</accession>
<proteinExistence type="predicted"/>
<name>A0ABT1XHR5_9BURK</name>
<keyword evidence="1" id="KW-0812">Transmembrane</keyword>
<dbReference type="RefSeq" id="WP_257510855.1">
    <property type="nucleotide sequence ID" value="NZ_JANKHG010000014.1"/>
</dbReference>
<feature type="transmembrane region" description="Helical" evidence="1">
    <location>
        <begin position="134"/>
        <end position="154"/>
    </location>
</feature>
<protein>
    <submittedName>
        <fullName evidence="2">DUF2254 domain-containing protein</fullName>
    </submittedName>
</protein>
<reference evidence="2" key="1">
    <citation type="submission" date="2022-07" db="EMBL/GenBank/DDBJ databases">
        <authorList>
            <person name="Xamxidin M."/>
        </authorList>
    </citation>
    <scope>NUCLEOTIDE SEQUENCE</scope>
    <source>
        <strain evidence="2">YS8-69</strain>
    </source>
</reference>
<dbReference type="Proteomes" id="UP001165267">
    <property type="component" value="Unassembled WGS sequence"/>
</dbReference>
<keyword evidence="1" id="KW-0472">Membrane</keyword>
<feature type="transmembrane region" description="Helical" evidence="1">
    <location>
        <begin position="61"/>
        <end position="83"/>
    </location>
</feature>